<dbReference type="InterPro" id="IPR001387">
    <property type="entry name" value="Cro/C1-type_HTH"/>
</dbReference>
<dbReference type="SUPFAM" id="SSF47413">
    <property type="entry name" value="lambda repressor-like DNA-binding domains"/>
    <property type="match status" value="1"/>
</dbReference>
<keyword evidence="2 4" id="KW-0238">DNA-binding</keyword>
<dbReference type="AlphaFoldDB" id="A0A7G9YMZ2"/>
<accession>A0A7G9YMZ2</accession>
<sequence>MNKEALTLQVIEILSKAGFTLSDRCNIRPRSFDLAARRCNILLLLRVLSNIDGLSAETAREMRHLSGFLDGSPLVIGSKSRDQTLADGVTYFRYGIPSINPGTLYDCFIEGVPPLVHAAPGGLYIKIDSERLKSIRTARNISLGELASELGISRRTVSRYEDGGTDASIDVVLRLEEILDAELVCPIKILSTERDLTKQDHTPEPSEQPEQNEVSLLLTPLGFFVFPAKQAPFNAISNDSRDNNTMLTGFSTYNRTMVRNARLMSSISSVAGTKSMYIVKGECRHTQIDGTVLIEESEFKKIDDLDEVMRLIQERNIDKGDTT</sequence>
<dbReference type="CDD" id="cd00093">
    <property type="entry name" value="HTH_XRE"/>
    <property type="match status" value="1"/>
</dbReference>
<evidence type="ECO:0000259" key="5">
    <source>
        <dbReference type="PROSITE" id="PS50943"/>
    </source>
</evidence>
<evidence type="ECO:0000256" key="3">
    <source>
        <dbReference type="ARBA" id="ARBA00023163"/>
    </source>
</evidence>
<dbReference type="PROSITE" id="PS50943">
    <property type="entry name" value="HTH_CROC1"/>
    <property type="match status" value="1"/>
</dbReference>
<dbReference type="InterPro" id="IPR020886">
    <property type="entry name" value="MTH_967-like"/>
</dbReference>
<evidence type="ECO:0000256" key="2">
    <source>
        <dbReference type="ARBA" id="ARBA00023125"/>
    </source>
</evidence>
<dbReference type="Pfam" id="PF26553">
    <property type="entry name" value="PDDEXK_19"/>
    <property type="match status" value="1"/>
</dbReference>
<name>A0A7G9YMZ2_9EURY</name>
<keyword evidence="3 4" id="KW-0804">Transcription</keyword>
<dbReference type="GO" id="GO:0003677">
    <property type="term" value="F:DNA binding"/>
    <property type="evidence" value="ECO:0007669"/>
    <property type="project" value="UniProtKB-KW"/>
</dbReference>
<dbReference type="InterPro" id="IPR059051">
    <property type="entry name" value="MTH_967_PDDEXK"/>
</dbReference>
<dbReference type="Pfam" id="PF01381">
    <property type="entry name" value="HTH_3"/>
    <property type="match status" value="1"/>
</dbReference>
<evidence type="ECO:0000256" key="4">
    <source>
        <dbReference type="HAMAP-Rule" id="MF_00584"/>
    </source>
</evidence>
<proteinExistence type="inferred from homology"/>
<dbReference type="GO" id="GO:0003700">
    <property type="term" value="F:DNA-binding transcription factor activity"/>
    <property type="evidence" value="ECO:0007669"/>
    <property type="project" value="UniProtKB-UniRule"/>
</dbReference>
<protein>
    <recommendedName>
        <fullName evidence="4">Putative HTH-type transcriptional regulatory protein ICHGDBFH_00031</fullName>
    </recommendedName>
</protein>
<organism evidence="6">
    <name type="scientific">Candidatus Methanogaster sp. ANME-2c ERB4</name>
    <dbReference type="NCBI Taxonomy" id="2759911"/>
    <lineage>
        <taxon>Archaea</taxon>
        <taxon>Methanobacteriati</taxon>
        <taxon>Methanobacteriota</taxon>
        <taxon>Stenosarchaea group</taxon>
        <taxon>Methanomicrobia</taxon>
        <taxon>Methanosarcinales</taxon>
        <taxon>ANME-2 cluster</taxon>
        <taxon>Candidatus Methanogasteraceae</taxon>
        <taxon>Candidatus Methanogaster</taxon>
    </lineage>
</organism>
<dbReference type="HAMAP" id="MF_00584">
    <property type="entry name" value="HTH_type_cro_C1"/>
    <property type="match status" value="1"/>
</dbReference>
<reference evidence="6" key="1">
    <citation type="submission" date="2020-06" db="EMBL/GenBank/DDBJ databases">
        <title>Unique genomic features of the anaerobic methanotrophic archaea.</title>
        <authorList>
            <person name="Chadwick G.L."/>
            <person name="Skennerton C.T."/>
            <person name="Laso-Perez R."/>
            <person name="Leu A.O."/>
            <person name="Speth D.R."/>
            <person name="Yu H."/>
            <person name="Morgan-Lang C."/>
            <person name="Hatzenpichler R."/>
            <person name="Goudeau D."/>
            <person name="Malmstrom R."/>
            <person name="Brazelton W.J."/>
            <person name="Woyke T."/>
            <person name="Hallam S.J."/>
            <person name="Tyson G.W."/>
            <person name="Wegener G."/>
            <person name="Boetius A."/>
            <person name="Orphan V."/>
        </authorList>
    </citation>
    <scope>NUCLEOTIDE SEQUENCE</scope>
</reference>
<dbReference type="SMART" id="SM00530">
    <property type="entry name" value="HTH_XRE"/>
    <property type="match status" value="1"/>
</dbReference>
<evidence type="ECO:0000256" key="1">
    <source>
        <dbReference type="ARBA" id="ARBA00023015"/>
    </source>
</evidence>
<dbReference type="NCBIfam" id="NF003162">
    <property type="entry name" value="PRK04140.1"/>
    <property type="match status" value="1"/>
</dbReference>
<dbReference type="Gene3D" id="1.10.260.40">
    <property type="entry name" value="lambda repressor-like DNA-binding domains"/>
    <property type="match status" value="1"/>
</dbReference>
<evidence type="ECO:0000313" key="6">
    <source>
        <dbReference type="EMBL" id="QNO49376.1"/>
    </source>
</evidence>
<keyword evidence="1 4" id="KW-0805">Transcription regulation</keyword>
<gene>
    <name evidence="6" type="ORF">ICHGDBFH_00031</name>
</gene>
<dbReference type="InterPro" id="IPR010982">
    <property type="entry name" value="Lambda_DNA-bd_dom_sf"/>
</dbReference>
<dbReference type="EMBL" id="MT631378">
    <property type="protein sequence ID" value="QNO49376.1"/>
    <property type="molecule type" value="Genomic_DNA"/>
</dbReference>
<feature type="domain" description="HTH cro/C1-type" evidence="5">
    <location>
        <begin position="132"/>
        <end position="190"/>
    </location>
</feature>